<feature type="compositionally biased region" description="Low complexity" evidence="1">
    <location>
        <begin position="109"/>
        <end position="141"/>
    </location>
</feature>
<feature type="compositionally biased region" description="Polar residues" evidence="1">
    <location>
        <begin position="170"/>
        <end position="180"/>
    </location>
</feature>
<feature type="region of interest" description="Disordered" evidence="1">
    <location>
        <begin position="347"/>
        <end position="386"/>
    </location>
</feature>
<evidence type="ECO:0000313" key="3">
    <source>
        <dbReference type="Proteomes" id="UP001224775"/>
    </source>
</evidence>
<feature type="compositionally biased region" description="Basic and acidic residues" evidence="1">
    <location>
        <begin position="32"/>
        <end position="51"/>
    </location>
</feature>
<evidence type="ECO:0008006" key="4">
    <source>
        <dbReference type="Google" id="ProtNLM"/>
    </source>
</evidence>
<feature type="region of interest" description="Disordered" evidence="1">
    <location>
        <begin position="398"/>
        <end position="422"/>
    </location>
</feature>
<name>A0AAD8YJA6_9STRA</name>
<gene>
    <name evidence="2" type="ORF">QTG54_003107</name>
</gene>
<protein>
    <recommendedName>
        <fullName evidence="4">PDZ domain-containing protein</fullName>
    </recommendedName>
</protein>
<feature type="compositionally biased region" description="Low complexity" evidence="1">
    <location>
        <begin position="399"/>
        <end position="410"/>
    </location>
</feature>
<dbReference type="EMBL" id="JATAAI010000004">
    <property type="protein sequence ID" value="KAK1746500.1"/>
    <property type="molecule type" value="Genomic_DNA"/>
</dbReference>
<comment type="caution">
    <text evidence="2">The sequence shown here is derived from an EMBL/GenBank/DDBJ whole genome shotgun (WGS) entry which is preliminary data.</text>
</comment>
<organism evidence="2 3">
    <name type="scientific">Skeletonema marinoi</name>
    <dbReference type="NCBI Taxonomy" id="267567"/>
    <lineage>
        <taxon>Eukaryota</taxon>
        <taxon>Sar</taxon>
        <taxon>Stramenopiles</taxon>
        <taxon>Ochrophyta</taxon>
        <taxon>Bacillariophyta</taxon>
        <taxon>Coscinodiscophyceae</taxon>
        <taxon>Thalassiosirophycidae</taxon>
        <taxon>Thalassiosirales</taxon>
        <taxon>Skeletonemataceae</taxon>
        <taxon>Skeletonema</taxon>
        <taxon>Skeletonema marinoi-dohrnii complex</taxon>
    </lineage>
</organism>
<feature type="compositionally biased region" description="Basic and acidic residues" evidence="1">
    <location>
        <begin position="200"/>
        <end position="211"/>
    </location>
</feature>
<accession>A0AAD8YJA6</accession>
<feature type="compositionally biased region" description="Low complexity" evidence="1">
    <location>
        <begin position="57"/>
        <end position="100"/>
    </location>
</feature>
<dbReference type="InterPro" id="IPR036034">
    <property type="entry name" value="PDZ_sf"/>
</dbReference>
<feature type="compositionally biased region" description="Basic and acidic residues" evidence="1">
    <location>
        <begin position="1029"/>
        <end position="1041"/>
    </location>
</feature>
<feature type="region of interest" description="Disordered" evidence="1">
    <location>
        <begin position="445"/>
        <end position="513"/>
    </location>
</feature>
<evidence type="ECO:0000256" key="1">
    <source>
        <dbReference type="SAM" id="MobiDB-lite"/>
    </source>
</evidence>
<dbReference type="Proteomes" id="UP001224775">
    <property type="component" value="Unassembled WGS sequence"/>
</dbReference>
<feature type="compositionally biased region" description="Low complexity" evidence="1">
    <location>
        <begin position="373"/>
        <end position="382"/>
    </location>
</feature>
<sequence length="1041" mass="112711">MPPKKRKAEALATNDDDGGGDGTTPATKKSKKEAAAEARARAKAWRDERRQQQQTGSAAKTTTTPIPSSSSLPAAAATAPFSTGKKSPKKTTSAATTTTSPKRRRTPVKRAAATTTPSSTRKSTSKATKSATPSSQQQQPAKKSRRNIATDFQFDEAAVVDKQQQQQQQTANQNDATLKSTTEEAADEELLPVSDKKKKQQEGKARIEELRKKRQQSGLNVTSPDVEERVMAEPAPMEEEEEVVVTTEPTTAQPEAATTTTTIKTLLVSPGKIGLTLNVNKTKGGATVTNVESTCRYQGQVDVGDVITSIDGRGIKTVKDFHYNSNQVRTFEIVSEKKKVEAPVAAATSAGVDPPSFSEKAAATSKTAVDPPSSSSLSTATTKQRKMPAAVANIFAQPTSSSKTINSNNNAHRPDANATYNPNQPFPTQGYKMSTAAYCGCGPTPSNNNNRSAADLNSTTKAARSGSGTLQQLRESMRNVPAVKRASVDGGDDNIPARPSPPGKVGSELNGNASSKIAPSVAEAPEENNGGDAGVLKASISRAQQLVSSVAFANRERRGKLGIKSDLIQKVSVPPVIEGGMKKMTSPSVDPPSSIVPAPAAAETMVEEKRVEESTLVEDEEEEVLQVSPFMKVIKGIFMLLKWASILLWAVGMIYVLSTLGGDVSLDQIDSTAATDDAVSPACFMDYPSDFYFSGENVTEDNGCGGNYIQCPQWGRCHGGLLRDCNDGGGEWQGLVRFVPNEEGTSCVPSDGALVIMEVVQDALVNMTVSQSCRSSNMITDPASVLLKEQEPYPLFSLDVVSWRVNEASEVDITMSADLLLWLQPVFDAATVTFGQLSETDGPPDAIGLSSEVPEHKLPVPFSCQMKFMFMELFGWLLKFLYRVVVLLTQKSWQYMSNHPKSSPIVLMILVAAVSIRRKTKHRAKVREIFDIVKEEAYDRLAHCDGSGGYAALHLRDDVGHAMYSSNVRERLFMYNYVWPRVIVEVRADNRVRKFRKAADGKQLEHWDLNTNSKRGWQLRKTPNKTPGKHVEVTSSAKRDP</sequence>
<feature type="region of interest" description="Disordered" evidence="1">
    <location>
        <begin position="1017"/>
        <end position="1041"/>
    </location>
</feature>
<keyword evidence="3" id="KW-1185">Reference proteome</keyword>
<proteinExistence type="predicted"/>
<evidence type="ECO:0000313" key="2">
    <source>
        <dbReference type="EMBL" id="KAK1746500.1"/>
    </source>
</evidence>
<dbReference type="AlphaFoldDB" id="A0AAD8YJA6"/>
<dbReference type="SUPFAM" id="SSF50156">
    <property type="entry name" value="PDZ domain-like"/>
    <property type="match status" value="1"/>
</dbReference>
<feature type="region of interest" description="Disordered" evidence="1">
    <location>
        <begin position="1"/>
        <end position="255"/>
    </location>
</feature>
<feature type="compositionally biased region" description="Low complexity" evidence="1">
    <location>
        <begin position="244"/>
        <end position="255"/>
    </location>
</feature>
<feature type="compositionally biased region" description="Polar residues" evidence="1">
    <location>
        <begin position="445"/>
        <end position="474"/>
    </location>
</feature>
<reference evidence="2" key="1">
    <citation type="submission" date="2023-06" db="EMBL/GenBank/DDBJ databases">
        <title>Survivors Of The Sea: Transcriptome response of Skeletonema marinoi to long-term dormancy.</title>
        <authorList>
            <person name="Pinder M.I.M."/>
            <person name="Kourtchenko O."/>
            <person name="Robertson E.K."/>
            <person name="Larsson T."/>
            <person name="Maumus F."/>
            <person name="Osuna-Cruz C.M."/>
            <person name="Vancaester E."/>
            <person name="Stenow R."/>
            <person name="Vandepoele K."/>
            <person name="Ploug H."/>
            <person name="Bruchert V."/>
            <person name="Godhe A."/>
            <person name="Topel M."/>
        </authorList>
    </citation>
    <scope>NUCLEOTIDE SEQUENCE</scope>
    <source>
        <strain evidence="2">R05AC</strain>
    </source>
</reference>